<dbReference type="STRING" id="1189612.A33Q_2613"/>
<dbReference type="eggNOG" id="COG2318">
    <property type="taxonomic scope" value="Bacteria"/>
</dbReference>
<evidence type="ECO:0000256" key="4">
    <source>
        <dbReference type="SAM" id="SignalP"/>
    </source>
</evidence>
<feature type="signal peptide" evidence="4">
    <location>
        <begin position="1"/>
        <end position="26"/>
    </location>
</feature>
<dbReference type="OrthoDB" id="119432at2"/>
<dbReference type="RefSeq" id="WP_009034855.1">
    <property type="nucleotide sequence ID" value="NZ_ALWO02000036.1"/>
</dbReference>
<name>S2DG32_INDAL</name>
<dbReference type="GO" id="GO:0046872">
    <property type="term" value="F:metal ion binding"/>
    <property type="evidence" value="ECO:0007669"/>
    <property type="project" value="UniProtKB-KW"/>
</dbReference>
<comment type="similarity">
    <text evidence="1">Belongs to the DinB family.</text>
</comment>
<evidence type="ECO:0000256" key="3">
    <source>
        <dbReference type="PIRSR" id="PIRSR607837-1"/>
    </source>
</evidence>
<feature type="binding site" evidence="3">
    <location>
        <position position="156"/>
    </location>
    <ligand>
        <name>a divalent metal cation</name>
        <dbReference type="ChEBI" id="CHEBI:60240"/>
    </ligand>
</feature>
<sequence length="177" mass="19919">MTIKLKLLYSVMAMGAFFFVQTISQAQTTVDEFLAKWENSMQFTMEVVDKMPEDLLDYKPHESAMSFQEQIAHLSNAAVAMSQRFLDGPDAQNILEAKPSNKEELKAHVKLSFEYAMKVFKSVPENELGNTLEVFGGNTASKRQVMVLIDDHTTHHRGAAISYIRANGIEPPAFRAM</sequence>
<dbReference type="AlphaFoldDB" id="S2DG32"/>
<feature type="chain" id="PRO_5004496027" description="DinB family protein" evidence="4">
    <location>
        <begin position="27"/>
        <end position="177"/>
    </location>
</feature>
<dbReference type="InterPro" id="IPR007837">
    <property type="entry name" value="DinB"/>
</dbReference>
<dbReference type="Proteomes" id="UP000006073">
    <property type="component" value="Unassembled WGS sequence"/>
</dbReference>
<dbReference type="InterPro" id="IPR034660">
    <property type="entry name" value="DinB/YfiT-like"/>
</dbReference>
<evidence type="ECO:0000313" key="6">
    <source>
        <dbReference type="Proteomes" id="UP000006073"/>
    </source>
</evidence>
<evidence type="ECO:0000313" key="5">
    <source>
        <dbReference type="EMBL" id="EOZ96020.1"/>
    </source>
</evidence>
<keyword evidence="2 3" id="KW-0479">Metal-binding</keyword>
<dbReference type="EMBL" id="ALWO02000036">
    <property type="protein sequence ID" value="EOZ96020.1"/>
    <property type="molecule type" value="Genomic_DNA"/>
</dbReference>
<proteinExistence type="inferred from homology"/>
<protein>
    <recommendedName>
        <fullName evidence="7">DinB family protein</fullName>
    </recommendedName>
</protein>
<dbReference type="SUPFAM" id="SSF109854">
    <property type="entry name" value="DinB/YfiT-like putative metalloenzymes"/>
    <property type="match status" value="1"/>
</dbReference>
<keyword evidence="6" id="KW-1185">Reference proteome</keyword>
<gene>
    <name evidence="5" type="ORF">A33Q_2613</name>
</gene>
<dbReference type="Pfam" id="PF05163">
    <property type="entry name" value="DinB"/>
    <property type="match status" value="1"/>
</dbReference>
<evidence type="ECO:0008006" key="7">
    <source>
        <dbReference type="Google" id="ProtNLM"/>
    </source>
</evidence>
<reference evidence="5 6" key="1">
    <citation type="journal article" date="2013" name="Genome Announc.">
        <title>Draft Genome Sequence of Indibacter alkaliphilus Strain LW1T, Isolated from Lonar Lake, a Haloalkaline Lake in the Buldana District of Maharashtra, India.</title>
        <authorList>
            <person name="Singh A."/>
            <person name="Kumar Jangir P."/>
            <person name="Sharma R."/>
            <person name="Singh A."/>
            <person name="Kumar Pinnaka A."/>
            <person name="Shivaji S."/>
        </authorList>
    </citation>
    <scope>NUCLEOTIDE SEQUENCE [LARGE SCALE GENOMIC DNA]</scope>
    <source>
        <strain evidence="6">CCUG 57479 / KCTC 22604 / LW1</strain>
    </source>
</reference>
<keyword evidence="4" id="KW-0732">Signal</keyword>
<feature type="binding site" evidence="3">
    <location>
        <position position="152"/>
    </location>
    <ligand>
        <name>a divalent metal cation</name>
        <dbReference type="ChEBI" id="CHEBI:60240"/>
    </ligand>
</feature>
<feature type="binding site" evidence="3">
    <location>
        <position position="73"/>
    </location>
    <ligand>
        <name>a divalent metal cation</name>
        <dbReference type="ChEBI" id="CHEBI:60240"/>
    </ligand>
</feature>
<evidence type="ECO:0000256" key="2">
    <source>
        <dbReference type="ARBA" id="ARBA00022723"/>
    </source>
</evidence>
<organism evidence="5 6">
    <name type="scientific">Indibacter alkaliphilus (strain CCUG 57479 / KCTC 22604 / LW1)</name>
    <dbReference type="NCBI Taxonomy" id="1189612"/>
    <lineage>
        <taxon>Bacteria</taxon>
        <taxon>Pseudomonadati</taxon>
        <taxon>Bacteroidota</taxon>
        <taxon>Cytophagia</taxon>
        <taxon>Cytophagales</taxon>
        <taxon>Cyclobacteriaceae</taxon>
    </lineage>
</organism>
<dbReference type="Gene3D" id="1.20.120.450">
    <property type="entry name" value="dinb family like domain"/>
    <property type="match status" value="1"/>
</dbReference>
<comment type="caution">
    <text evidence="5">The sequence shown here is derived from an EMBL/GenBank/DDBJ whole genome shotgun (WGS) entry which is preliminary data.</text>
</comment>
<accession>S2DG32</accession>
<evidence type="ECO:0000256" key="1">
    <source>
        <dbReference type="ARBA" id="ARBA00008635"/>
    </source>
</evidence>